<feature type="region of interest" description="Disordered" evidence="1">
    <location>
        <begin position="241"/>
        <end position="266"/>
    </location>
</feature>
<feature type="signal peptide" evidence="2">
    <location>
        <begin position="1"/>
        <end position="30"/>
    </location>
</feature>
<accession>A0A7S3XQZ0</accession>
<reference evidence="3" key="1">
    <citation type="submission" date="2021-01" db="EMBL/GenBank/DDBJ databases">
        <authorList>
            <person name="Corre E."/>
            <person name="Pelletier E."/>
            <person name="Niang G."/>
            <person name="Scheremetjew M."/>
            <person name="Finn R."/>
            <person name="Kale V."/>
            <person name="Holt S."/>
            <person name="Cochrane G."/>
            <person name="Meng A."/>
            <person name="Brown T."/>
            <person name="Cohen L."/>
        </authorList>
    </citation>
    <scope>NUCLEOTIDE SEQUENCE</scope>
    <source>
        <strain evidence="3">CCMP3107</strain>
    </source>
</reference>
<evidence type="ECO:0000256" key="2">
    <source>
        <dbReference type="SAM" id="SignalP"/>
    </source>
</evidence>
<evidence type="ECO:0000256" key="1">
    <source>
        <dbReference type="SAM" id="MobiDB-lite"/>
    </source>
</evidence>
<feature type="chain" id="PRO_5030793877" evidence="2">
    <location>
        <begin position="31"/>
        <end position="266"/>
    </location>
</feature>
<feature type="compositionally biased region" description="Basic residues" evidence="1">
    <location>
        <begin position="242"/>
        <end position="255"/>
    </location>
</feature>
<organism evidence="3">
    <name type="scientific">Heterosigma akashiwo</name>
    <name type="common">Chromophytic alga</name>
    <name type="synonym">Heterosigma carterae</name>
    <dbReference type="NCBI Taxonomy" id="2829"/>
    <lineage>
        <taxon>Eukaryota</taxon>
        <taxon>Sar</taxon>
        <taxon>Stramenopiles</taxon>
        <taxon>Ochrophyta</taxon>
        <taxon>Raphidophyceae</taxon>
        <taxon>Chattonellales</taxon>
        <taxon>Chattonellaceae</taxon>
        <taxon>Heterosigma</taxon>
    </lineage>
</organism>
<keyword evidence="2" id="KW-0732">Signal</keyword>
<proteinExistence type="predicted"/>
<dbReference type="AlphaFoldDB" id="A0A7S3XQZ0"/>
<gene>
    <name evidence="3" type="ORF">HAKA00212_LOCUS8248</name>
</gene>
<dbReference type="EMBL" id="HBIU01017726">
    <property type="protein sequence ID" value="CAE0629565.1"/>
    <property type="molecule type" value="Transcribed_RNA"/>
</dbReference>
<sequence>MADCHGRNRYCTHSCINVLFLLLLLQEVLCFQPVFHSSRRRIRQSWVLGAKESLSFVEPIPGNEFSRAIQLGELGRKHFSCELTATEDECALLAERFDLPSISSFTASVSVRRTDGVPQLVTIVGSLAADVTQRCRTTGRDFPVAVDEDFESVVRDLAAAARDGEELGPLTNELIDEEVEEGAPLDLGELAAQYLCLAIDFNRPHPEVAGPGSNTDILWESSVGSFDEEKTQEIKLDFNAAPKKKMSQKERKRIQKLMEEGGDMEE</sequence>
<protein>
    <submittedName>
        <fullName evidence="3">Uncharacterized protein</fullName>
    </submittedName>
</protein>
<name>A0A7S3XQZ0_HETAK</name>
<evidence type="ECO:0000313" key="3">
    <source>
        <dbReference type="EMBL" id="CAE0629565.1"/>
    </source>
</evidence>